<gene>
    <name evidence="2" type="ORF">PsYK624_141790</name>
</gene>
<dbReference type="Pfam" id="PF12937">
    <property type="entry name" value="F-box-like"/>
    <property type="match status" value="1"/>
</dbReference>
<dbReference type="AlphaFoldDB" id="A0A9P3GM44"/>
<name>A0A9P3GM44_9APHY</name>
<keyword evidence="3" id="KW-1185">Reference proteome</keyword>
<dbReference type="SMART" id="SM00256">
    <property type="entry name" value="FBOX"/>
    <property type="match status" value="1"/>
</dbReference>
<dbReference type="SUPFAM" id="SSF81383">
    <property type="entry name" value="F-box domain"/>
    <property type="match status" value="1"/>
</dbReference>
<dbReference type="InterPro" id="IPR001810">
    <property type="entry name" value="F-box_dom"/>
</dbReference>
<feature type="domain" description="F-box" evidence="1">
    <location>
        <begin position="48"/>
        <end position="96"/>
    </location>
</feature>
<evidence type="ECO:0000313" key="3">
    <source>
        <dbReference type="Proteomes" id="UP000703269"/>
    </source>
</evidence>
<evidence type="ECO:0000313" key="2">
    <source>
        <dbReference type="EMBL" id="GJE97957.1"/>
    </source>
</evidence>
<protein>
    <submittedName>
        <fullName evidence="2">F-box protein</fullName>
    </submittedName>
</protein>
<proteinExistence type="predicted"/>
<dbReference type="PROSITE" id="PS50181">
    <property type="entry name" value="FBOX"/>
    <property type="match status" value="1"/>
</dbReference>
<organism evidence="2 3">
    <name type="scientific">Phanerochaete sordida</name>
    <dbReference type="NCBI Taxonomy" id="48140"/>
    <lineage>
        <taxon>Eukaryota</taxon>
        <taxon>Fungi</taxon>
        <taxon>Dikarya</taxon>
        <taxon>Basidiomycota</taxon>
        <taxon>Agaricomycotina</taxon>
        <taxon>Agaricomycetes</taxon>
        <taxon>Polyporales</taxon>
        <taxon>Phanerochaetaceae</taxon>
        <taxon>Phanerochaete</taxon>
    </lineage>
</organism>
<dbReference type="Proteomes" id="UP000703269">
    <property type="component" value="Unassembled WGS sequence"/>
</dbReference>
<dbReference type="OrthoDB" id="2751409at2759"/>
<reference evidence="2 3" key="1">
    <citation type="submission" date="2021-08" db="EMBL/GenBank/DDBJ databases">
        <title>Draft Genome Sequence of Phanerochaete sordida strain YK-624.</title>
        <authorList>
            <person name="Mori T."/>
            <person name="Dohra H."/>
            <person name="Suzuki T."/>
            <person name="Kawagishi H."/>
            <person name="Hirai H."/>
        </authorList>
    </citation>
    <scope>NUCLEOTIDE SEQUENCE [LARGE SCALE GENOMIC DNA]</scope>
    <source>
        <strain evidence="2 3">YK-624</strain>
    </source>
</reference>
<sequence>MDSGPNFLENRILALKGERRRSKKSASPTIIATKTRAGVVRRLDACVANLVSKLPVELLERVLDELPALEVLNANLVCRGWHDLIHSSLRLQFKIECFIAGIENNPNSLSISLLERTERVKQWKRAWKRLDWSEKQCTSSQIPHVGLWEDLDDFQVVGSYLGGFNPNGGNDFVFHRIGSETRNVSAQQRSVTGTLEPSMTCRDWAFSPEEDLIAVLRVHGDTAEADVVFYTMTTGDMHPEASSPTLPLNLDLPVPDGDSLASLLLCQDRVIILTEDHDSGRIELQVYDWKCGNMLASLHSNRRMETICLDHAAFLSRDVILLATTGTNQRERSDFLIAIELCNLSRTPCSLKDMLMHYPCVVLDFPEPLNGTGYDCITIYCDPLRARFRSDGLFESRSTAPLILLEVIFASNASDDEDEDAEDDDSTMVDFVISSEFILTILPELRSRPMGPWGNPIVSLPVWGSHMRILGSLLTSEVRVHGSRYLTARALPDDKFQLVLLDFDTGPALRLDEASGDAVVRQGDYRFWNEPRDAPSGPACREVVSSLVVNIRDSAFLLEDGIAIARYREDEAAGNQELEIYSI</sequence>
<dbReference type="InterPro" id="IPR036047">
    <property type="entry name" value="F-box-like_dom_sf"/>
</dbReference>
<accession>A0A9P3GM44</accession>
<comment type="caution">
    <text evidence="2">The sequence shown here is derived from an EMBL/GenBank/DDBJ whole genome shotgun (WGS) entry which is preliminary data.</text>
</comment>
<dbReference type="EMBL" id="BPQB01000079">
    <property type="protein sequence ID" value="GJE97957.1"/>
    <property type="molecule type" value="Genomic_DNA"/>
</dbReference>
<evidence type="ECO:0000259" key="1">
    <source>
        <dbReference type="PROSITE" id="PS50181"/>
    </source>
</evidence>
<dbReference type="Gene3D" id="1.20.1280.50">
    <property type="match status" value="1"/>
</dbReference>